<organism evidence="2 3">
    <name type="scientific">Armillaria gallica</name>
    <name type="common">Bulbous honey fungus</name>
    <name type="synonym">Armillaria bulbosa</name>
    <dbReference type="NCBI Taxonomy" id="47427"/>
    <lineage>
        <taxon>Eukaryota</taxon>
        <taxon>Fungi</taxon>
        <taxon>Dikarya</taxon>
        <taxon>Basidiomycota</taxon>
        <taxon>Agaricomycotina</taxon>
        <taxon>Agaricomycetes</taxon>
        <taxon>Agaricomycetidae</taxon>
        <taxon>Agaricales</taxon>
        <taxon>Marasmiineae</taxon>
        <taxon>Physalacriaceae</taxon>
        <taxon>Armillaria</taxon>
    </lineage>
</organism>
<name>A0A2H3E298_ARMGA</name>
<feature type="region of interest" description="Disordered" evidence="1">
    <location>
        <begin position="319"/>
        <end position="417"/>
    </location>
</feature>
<feature type="compositionally biased region" description="Low complexity" evidence="1">
    <location>
        <begin position="854"/>
        <end position="875"/>
    </location>
</feature>
<feature type="region of interest" description="Disordered" evidence="1">
    <location>
        <begin position="529"/>
        <end position="618"/>
    </location>
</feature>
<dbReference type="STRING" id="47427.A0A2H3E298"/>
<feature type="compositionally biased region" description="Low complexity" evidence="1">
    <location>
        <begin position="390"/>
        <end position="400"/>
    </location>
</feature>
<sequence>MTSKAKQILNGCEYHGRVIIRTPADWPPEVEESNRIETNRKYPERKDNTLEPEPTYASEGHPLGSLLALETSLTFKNRSGSLISRVALDDGITSWVSLERKWQCRVSIGGVRVGDYASIMRMIMKTIMGPLFEPETPLKCFFEARGSAKRPLSRDSEGYDDRRHRFLPIIRVNLVWVLFCLDSETSQFLHCHQVHYPRLISGPSTDGFGLVTGIVEYGPGYPIFSLICFMADGHHHEDGSKFAIDKGDFVICESYSVETFLPLLALKARYLDRVLLILGNHESANNPGIGMPEFANAPMSSVADAVVATDAPTFFNIEAEEDDADDGRPFSDVSDASSEHSDRGDDCTSEEGACHSEDSFIVSDSVNVERDGDDTSSVSSVEYKPKRGRASAPIAASPRISSRRRMPVRTEKGSHIASLLESSNVADVASDDDVARDPSVVQSGTPSGRRDVSRTRGAAASQAVPSPEVFLDDVYPDTLACTPGPKKKGAASKGVRSSPRKGGKNVPPPGNRMMQVDIDVDPVTSTFRKTVGLSPSKSEAVPVDDVPRAVAPSTPRRGQPVTPNSAVSAPPRSTARVSRPEVTRDADELAHADPVQPEDAPVPSLSGKAKGKQPDRTPRMPVMLEDIAFGVYFTNVWYFYILMRISSDTAKDSSPEATVEEHLPVLRLGSGSRVILTVNTLGLAEPEDEALRVMQPAITEEALIALRVYENLPALGLFRPMVPIGLDPNTYDSPFFYTFDDVKELYPISALTQVNGCYVNPGRALSIVFSLHNRRVCVGTDTAVCFMSGDTECLLFDAAVQGGYQGATGVHGSKRIHRICIKPFQQFWRRDQTAWAVIFAMGRLLDVTGKTNKNSKYSSAPSSPSKWKSPSKPLKTFPPRTAAGYPSSMGFGDDVFTVPIYDGRQRSGSHFQFRPSDIATVKLLPRYTEERDLDAFTLVTVGYSVGVWNGFNDHPRVGTNALFVIFLGSAPSRELLTARNLI</sequence>
<dbReference type="SUPFAM" id="SSF56300">
    <property type="entry name" value="Metallo-dependent phosphatases"/>
    <property type="match status" value="1"/>
</dbReference>
<dbReference type="AlphaFoldDB" id="A0A2H3E298"/>
<feature type="region of interest" description="Disordered" evidence="1">
    <location>
        <begin position="429"/>
        <end position="515"/>
    </location>
</feature>
<keyword evidence="3" id="KW-1185">Reference proteome</keyword>
<proteinExistence type="predicted"/>
<gene>
    <name evidence="2" type="ORF">ARMGADRAFT_1100425</name>
</gene>
<protein>
    <submittedName>
        <fullName evidence="2">Uncharacterized protein</fullName>
    </submittedName>
</protein>
<dbReference type="InParanoid" id="A0A2H3E298"/>
<feature type="region of interest" description="Disordered" evidence="1">
    <location>
        <begin position="29"/>
        <end position="61"/>
    </location>
</feature>
<feature type="compositionally biased region" description="Basic and acidic residues" evidence="1">
    <location>
        <begin position="32"/>
        <end position="49"/>
    </location>
</feature>
<dbReference type="OrthoDB" id="3065719at2759"/>
<dbReference type="Proteomes" id="UP000217790">
    <property type="component" value="Unassembled WGS sequence"/>
</dbReference>
<dbReference type="Gene3D" id="3.60.21.10">
    <property type="match status" value="1"/>
</dbReference>
<reference evidence="3" key="1">
    <citation type="journal article" date="2017" name="Nat. Ecol. Evol.">
        <title>Genome expansion and lineage-specific genetic innovations in the forest pathogenic fungi Armillaria.</title>
        <authorList>
            <person name="Sipos G."/>
            <person name="Prasanna A.N."/>
            <person name="Walter M.C."/>
            <person name="O'Connor E."/>
            <person name="Balint B."/>
            <person name="Krizsan K."/>
            <person name="Kiss B."/>
            <person name="Hess J."/>
            <person name="Varga T."/>
            <person name="Slot J."/>
            <person name="Riley R."/>
            <person name="Boka B."/>
            <person name="Rigling D."/>
            <person name="Barry K."/>
            <person name="Lee J."/>
            <person name="Mihaltcheva S."/>
            <person name="LaButti K."/>
            <person name="Lipzen A."/>
            <person name="Waldron R."/>
            <person name="Moloney N.M."/>
            <person name="Sperisen C."/>
            <person name="Kredics L."/>
            <person name="Vagvoelgyi C."/>
            <person name="Patrignani A."/>
            <person name="Fitzpatrick D."/>
            <person name="Nagy I."/>
            <person name="Doyle S."/>
            <person name="Anderson J.B."/>
            <person name="Grigoriev I.V."/>
            <person name="Gueldener U."/>
            <person name="Muensterkoetter M."/>
            <person name="Nagy L.G."/>
        </authorList>
    </citation>
    <scope>NUCLEOTIDE SEQUENCE [LARGE SCALE GENOMIC DNA]</scope>
    <source>
        <strain evidence="3">Ar21-2</strain>
    </source>
</reference>
<feature type="compositionally biased region" description="Basic and acidic residues" evidence="1">
    <location>
        <begin position="578"/>
        <end position="591"/>
    </location>
</feature>
<feature type="compositionally biased region" description="Basic and acidic residues" evidence="1">
    <location>
        <begin position="337"/>
        <end position="358"/>
    </location>
</feature>
<dbReference type="EMBL" id="KZ293655">
    <property type="protein sequence ID" value="PBK93816.1"/>
    <property type="molecule type" value="Genomic_DNA"/>
</dbReference>
<feature type="compositionally biased region" description="Low complexity" evidence="1">
    <location>
        <begin position="540"/>
        <end position="552"/>
    </location>
</feature>
<evidence type="ECO:0000313" key="3">
    <source>
        <dbReference type="Proteomes" id="UP000217790"/>
    </source>
</evidence>
<feature type="region of interest" description="Disordered" evidence="1">
    <location>
        <begin position="852"/>
        <end position="879"/>
    </location>
</feature>
<accession>A0A2H3E298</accession>
<evidence type="ECO:0000256" key="1">
    <source>
        <dbReference type="SAM" id="MobiDB-lite"/>
    </source>
</evidence>
<evidence type="ECO:0000313" key="2">
    <source>
        <dbReference type="EMBL" id="PBK93816.1"/>
    </source>
</evidence>
<dbReference type="InterPro" id="IPR029052">
    <property type="entry name" value="Metallo-depent_PP-like"/>
</dbReference>